<reference evidence="3" key="2">
    <citation type="submission" date="2015-01" db="EMBL/GenBank/DDBJ databases">
        <title>Evolutionary Origins and Diversification of the Mycorrhizal Mutualists.</title>
        <authorList>
            <consortium name="DOE Joint Genome Institute"/>
            <consortium name="Mycorrhizal Genomics Consortium"/>
            <person name="Kohler A."/>
            <person name="Kuo A."/>
            <person name="Nagy L.G."/>
            <person name="Floudas D."/>
            <person name="Copeland A."/>
            <person name="Barry K.W."/>
            <person name="Cichocki N."/>
            <person name="Veneault-Fourrey C."/>
            <person name="LaButti K."/>
            <person name="Lindquist E.A."/>
            <person name="Lipzen A."/>
            <person name="Lundell T."/>
            <person name="Morin E."/>
            <person name="Murat C."/>
            <person name="Riley R."/>
            <person name="Ohm R."/>
            <person name="Sun H."/>
            <person name="Tunlid A."/>
            <person name="Henrissat B."/>
            <person name="Grigoriev I.V."/>
            <person name="Hibbett D.S."/>
            <person name="Martin F."/>
        </authorList>
    </citation>
    <scope>NUCLEOTIDE SEQUENCE [LARGE SCALE GENOMIC DNA]</scope>
    <source>
        <strain evidence="3">h7</strain>
    </source>
</reference>
<evidence type="ECO:0000256" key="1">
    <source>
        <dbReference type="SAM" id="MobiDB-lite"/>
    </source>
</evidence>
<accession>A0A0C3BNP2</accession>
<evidence type="ECO:0000313" key="3">
    <source>
        <dbReference type="Proteomes" id="UP000053424"/>
    </source>
</evidence>
<name>A0A0C3BNP2_HEBCY</name>
<dbReference type="Proteomes" id="UP000053424">
    <property type="component" value="Unassembled WGS sequence"/>
</dbReference>
<reference evidence="2 3" key="1">
    <citation type="submission" date="2014-04" db="EMBL/GenBank/DDBJ databases">
        <authorList>
            <consortium name="DOE Joint Genome Institute"/>
            <person name="Kuo A."/>
            <person name="Gay G."/>
            <person name="Dore J."/>
            <person name="Kohler A."/>
            <person name="Nagy L.G."/>
            <person name="Floudas D."/>
            <person name="Copeland A."/>
            <person name="Barry K.W."/>
            <person name="Cichocki N."/>
            <person name="Veneault-Fourrey C."/>
            <person name="LaButti K."/>
            <person name="Lindquist E.A."/>
            <person name="Lipzen A."/>
            <person name="Lundell T."/>
            <person name="Morin E."/>
            <person name="Murat C."/>
            <person name="Sun H."/>
            <person name="Tunlid A."/>
            <person name="Henrissat B."/>
            <person name="Grigoriev I.V."/>
            <person name="Hibbett D.S."/>
            <person name="Martin F."/>
            <person name="Nordberg H.P."/>
            <person name="Cantor M.N."/>
            <person name="Hua S.X."/>
        </authorList>
    </citation>
    <scope>NUCLEOTIDE SEQUENCE [LARGE SCALE GENOMIC DNA]</scope>
    <source>
        <strain evidence="3">h7</strain>
    </source>
</reference>
<keyword evidence="3" id="KW-1185">Reference proteome</keyword>
<dbReference type="EMBL" id="KN831792">
    <property type="protein sequence ID" value="KIM38280.1"/>
    <property type="molecule type" value="Genomic_DNA"/>
</dbReference>
<feature type="region of interest" description="Disordered" evidence="1">
    <location>
        <begin position="77"/>
        <end position="218"/>
    </location>
</feature>
<protein>
    <submittedName>
        <fullName evidence="2">Uncharacterized protein</fullName>
    </submittedName>
</protein>
<evidence type="ECO:0000313" key="2">
    <source>
        <dbReference type="EMBL" id="KIM38280.1"/>
    </source>
</evidence>
<proteinExistence type="predicted"/>
<organism evidence="2 3">
    <name type="scientific">Hebeloma cylindrosporum</name>
    <dbReference type="NCBI Taxonomy" id="76867"/>
    <lineage>
        <taxon>Eukaryota</taxon>
        <taxon>Fungi</taxon>
        <taxon>Dikarya</taxon>
        <taxon>Basidiomycota</taxon>
        <taxon>Agaricomycotina</taxon>
        <taxon>Agaricomycetes</taxon>
        <taxon>Agaricomycetidae</taxon>
        <taxon>Agaricales</taxon>
        <taxon>Agaricineae</taxon>
        <taxon>Hymenogastraceae</taxon>
        <taxon>Hebeloma</taxon>
    </lineage>
</organism>
<gene>
    <name evidence="2" type="ORF">M413DRAFT_249092</name>
</gene>
<sequence length="218" mass="24186">MLAFFFLVPGPCASDLYVLAEPRLAIKTRSVNNCFDKTEGPSRTQYLLPSPPSHITSSFLDRIAFKMDLEELRARMNETRMDHESDESASRSLLGDKPEHEHELSESFPRPSSSDDVMTRGQPRRKPYSSPEAPPRRPEEGLSISSSSSARKVTRHSRPPKNHDWPITCSSDGDSTLASSSSSRRDAVDGRLSSARSGRRTTGRGIRSGLPSRRGCLL</sequence>
<dbReference type="HOGENOM" id="CLU_1267028_0_0_1"/>
<dbReference type="AlphaFoldDB" id="A0A0C3BNP2"/>
<feature type="compositionally biased region" description="Low complexity" evidence="1">
    <location>
        <begin position="170"/>
        <end position="182"/>
    </location>
</feature>
<feature type="compositionally biased region" description="Basic and acidic residues" evidence="1">
    <location>
        <begin position="77"/>
        <end position="105"/>
    </location>
</feature>